<name>A0A7X5HW59_9FIRM</name>
<keyword evidence="4" id="KW-0175">Coiled coil</keyword>
<proteinExistence type="predicted"/>
<dbReference type="Gene3D" id="3.40.50.2300">
    <property type="match status" value="1"/>
</dbReference>
<accession>A0A7X5HW59</accession>
<dbReference type="InterPro" id="IPR036388">
    <property type="entry name" value="WH-like_DNA-bd_sf"/>
</dbReference>
<evidence type="ECO:0000256" key="4">
    <source>
        <dbReference type="SAM" id="Coils"/>
    </source>
</evidence>
<dbReference type="PIRSF" id="PIRSF036382">
    <property type="entry name" value="RR_antiterm"/>
    <property type="match status" value="1"/>
</dbReference>
<comment type="caution">
    <text evidence="7">The sequence shown here is derived from an EMBL/GenBank/DDBJ whole genome shotgun (WGS) entry which is preliminary data.</text>
</comment>
<evidence type="ECO:0000259" key="6">
    <source>
        <dbReference type="PROSITE" id="PS50921"/>
    </source>
</evidence>
<dbReference type="InterPro" id="IPR011006">
    <property type="entry name" value="CheY-like_superfamily"/>
</dbReference>
<evidence type="ECO:0000256" key="2">
    <source>
        <dbReference type="ARBA" id="ARBA00024867"/>
    </source>
</evidence>
<dbReference type="Pfam" id="PF03861">
    <property type="entry name" value="ANTAR"/>
    <property type="match status" value="1"/>
</dbReference>
<feature type="domain" description="ANTAR" evidence="6">
    <location>
        <begin position="124"/>
        <end position="185"/>
    </location>
</feature>
<organism evidence="7 8">
    <name type="scientific">Anaerotalea alkaliphila</name>
    <dbReference type="NCBI Taxonomy" id="2662126"/>
    <lineage>
        <taxon>Bacteria</taxon>
        <taxon>Bacillati</taxon>
        <taxon>Bacillota</taxon>
        <taxon>Clostridia</taxon>
        <taxon>Eubacteriales</taxon>
        <taxon>Anaerotalea</taxon>
    </lineage>
</organism>
<dbReference type="RefSeq" id="WP_162370478.1">
    <property type="nucleotide sequence ID" value="NZ_JAAEEH010000020.1"/>
</dbReference>
<dbReference type="InterPro" id="IPR001789">
    <property type="entry name" value="Sig_transdc_resp-reg_receiver"/>
</dbReference>
<feature type="domain" description="Response regulatory" evidence="5">
    <location>
        <begin position="4"/>
        <end position="118"/>
    </location>
</feature>
<dbReference type="PROSITE" id="PS50921">
    <property type="entry name" value="ANTAR"/>
    <property type="match status" value="1"/>
</dbReference>
<reference evidence="7 8" key="1">
    <citation type="submission" date="2020-01" db="EMBL/GenBank/DDBJ databases">
        <title>Anaeroalcalibacter tamaniensis gen. nov., sp. nov., moderately halophilic strictly anaerobic fermenter bacterium from mud volcano of Taman peninsula.</title>
        <authorList>
            <person name="Frolova A."/>
            <person name="Merkel A.Y."/>
            <person name="Slobodkin A.I."/>
        </authorList>
    </citation>
    <scope>NUCLEOTIDE SEQUENCE [LARGE SCALE GENOMIC DNA]</scope>
    <source>
        <strain evidence="7 8">F-3ap</strain>
    </source>
</reference>
<evidence type="ECO:0000313" key="8">
    <source>
        <dbReference type="Proteomes" id="UP000461585"/>
    </source>
</evidence>
<gene>
    <name evidence="7" type="ORF">GXN74_08370</name>
</gene>
<evidence type="ECO:0000256" key="1">
    <source>
        <dbReference type="ARBA" id="ARBA00018672"/>
    </source>
</evidence>
<dbReference type="GO" id="GO:0003723">
    <property type="term" value="F:RNA binding"/>
    <property type="evidence" value="ECO:0007669"/>
    <property type="project" value="InterPro"/>
</dbReference>
<feature type="coiled-coil region" evidence="4">
    <location>
        <begin position="117"/>
        <end position="144"/>
    </location>
</feature>
<dbReference type="SMART" id="SM01012">
    <property type="entry name" value="ANTAR"/>
    <property type="match status" value="1"/>
</dbReference>
<dbReference type="InterPro" id="IPR008327">
    <property type="entry name" value="Sig_transdc_resp-reg_antiterm"/>
</dbReference>
<dbReference type="Pfam" id="PF00072">
    <property type="entry name" value="Response_reg"/>
    <property type="match status" value="1"/>
</dbReference>
<dbReference type="GO" id="GO:0000160">
    <property type="term" value="P:phosphorelay signal transduction system"/>
    <property type="evidence" value="ECO:0007669"/>
    <property type="project" value="InterPro"/>
</dbReference>
<evidence type="ECO:0000259" key="5">
    <source>
        <dbReference type="PROSITE" id="PS50110"/>
    </source>
</evidence>
<feature type="modified residue" description="4-aspartylphosphate" evidence="3">
    <location>
        <position position="54"/>
    </location>
</feature>
<dbReference type="Proteomes" id="UP000461585">
    <property type="component" value="Unassembled WGS sequence"/>
</dbReference>
<evidence type="ECO:0000256" key="3">
    <source>
        <dbReference type="PROSITE-ProRule" id="PRU00169"/>
    </source>
</evidence>
<keyword evidence="8" id="KW-1185">Reference proteome</keyword>
<dbReference type="AlphaFoldDB" id="A0A7X5HW59"/>
<dbReference type="Gene3D" id="1.10.10.10">
    <property type="entry name" value="Winged helix-like DNA-binding domain superfamily/Winged helix DNA-binding domain"/>
    <property type="match status" value="1"/>
</dbReference>
<sequence>MGVRVLIGSSNQKILKQLAQFLAENGMSVMGETADGFDLLRRANTIYPDVVVVDYNIKGINGHEVSELLVGDKTCPVIALVAELELAAFVNLNQDPLFVPLVKPCGKQALVNTIHLLSKTSKSIRDLEDQVQDMRKEKDSKQLLAKAKKLLMEHMEMTEEEAHRRIQKQSMDKGLAKVKIAEAIILMYE</sequence>
<dbReference type="InterPro" id="IPR005561">
    <property type="entry name" value="ANTAR"/>
</dbReference>
<protein>
    <recommendedName>
        <fullName evidence="1">Stage 0 sporulation protein A homolog</fullName>
    </recommendedName>
</protein>
<keyword evidence="3" id="KW-0597">Phosphoprotein</keyword>
<evidence type="ECO:0000313" key="7">
    <source>
        <dbReference type="EMBL" id="NDL67750.1"/>
    </source>
</evidence>
<dbReference type="EMBL" id="JAAEEH010000020">
    <property type="protein sequence ID" value="NDL67750.1"/>
    <property type="molecule type" value="Genomic_DNA"/>
</dbReference>
<dbReference type="PROSITE" id="PS50110">
    <property type="entry name" value="RESPONSE_REGULATORY"/>
    <property type="match status" value="1"/>
</dbReference>
<dbReference type="SMART" id="SM00448">
    <property type="entry name" value="REC"/>
    <property type="match status" value="1"/>
</dbReference>
<comment type="function">
    <text evidence="2">May play the central regulatory role in sporulation. It may be an element of the effector pathway responsible for the activation of sporulation genes in response to nutritional stress. Spo0A may act in concert with spo0H (a sigma factor) to control the expression of some genes that are critical to the sporulation process.</text>
</comment>
<dbReference type="SUPFAM" id="SSF52172">
    <property type="entry name" value="CheY-like"/>
    <property type="match status" value="1"/>
</dbReference>